<evidence type="ECO:0008006" key="3">
    <source>
        <dbReference type="Google" id="ProtNLM"/>
    </source>
</evidence>
<dbReference type="EMBL" id="CP048222">
    <property type="protein sequence ID" value="QHT68856.1"/>
    <property type="molecule type" value="Genomic_DNA"/>
</dbReference>
<protein>
    <recommendedName>
        <fullName evidence="3">Tetratricopeptide repeat protein</fullName>
    </recommendedName>
</protein>
<dbReference type="InterPro" id="IPR045921">
    <property type="entry name" value="DUF6340"/>
</dbReference>
<dbReference type="Proteomes" id="UP000480178">
    <property type="component" value="Chromosome"/>
</dbReference>
<reference evidence="1 2" key="1">
    <citation type="submission" date="2020-01" db="EMBL/GenBank/DDBJ databases">
        <authorList>
            <person name="Kim M.K."/>
        </authorList>
    </citation>
    <scope>NUCLEOTIDE SEQUENCE [LARGE SCALE GENOMIC DNA]</scope>
    <source>
        <strain evidence="1 2">172606-1</strain>
    </source>
</reference>
<evidence type="ECO:0000313" key="1">
    <source>
        <dbReference type="EMBL" id="QHT68856.1"/>
    </source>
</evidence>
<keyword evidence="2" id="KW-1185">Reference proteome</keyword>
<dbReference type="RefSeq" id="WP_162444859.1">
    <property type="nucleotide sequence ID" value="NZ_CP048222.1"/>
</dbReference>
<dbReference type="Pfam" id="PF19867">
    <property type="entry name" value="DUF6340"/>
    <property type="match status" value="1"/>
</dbReference>
<dbReference type="AlphaFoldDB" id="A0A6C0GLE2"/>
<dbReference type="InterPro" id="IPR011990">
    <property type="entry name" value="TPR-like_helical_dom_sf"/>
</dbReference>
<dbReference type="Gene3D" id="1.25.40.10">
    <property type="entry name" value="Tetratricopeptide repeat domain"/>
    <property type="match status" value="1"/>
</dbReference>
<dbReference type="KEGG" id="rhoz:GXP67_20490"/>
<sequence length="328" mass="36932">MTSTYLKVMRPAQVTVGPHIKKIAIVNRTVPEKKAVNIIEGILTGEMPGRDKQGVQKAIDGLQESFINSPRFEVIRTNEELKGSGIGDMLPTPLNWTVITDLCKKYQVDAILAVENYDSDFIITKGDKINKKVNEKGDTIKVLEYYAEGIATVNLGYRLYDPQKKAIVDQLQNSNKNKWNTKGNSVQDALVQLIDANTAIQRVSFASGGNYGSRITPNWVSVRREFYKKNKRDSYFTIGSRKAQVNDWNGAADYWLKATQSRSSKVAGKACYNLALAYEVLGDLDGAKKWVTTSYADYGNKKARRYSYLIDGRIWEMQKLNEQMSQAN</sequence>
<organism evidence="1 2">
    <name type="scientific">Rhodocytophaga rosea</name>
    <dbReference type="NCBI Taxonomy" id="2704465"/>
    <lineage>
        <taxon>Bacteria</taxon>
        <taxon>Pseudomonadati</taxon>
        <taxon>Bacteroidota</taxon>
        <taxon>Cytophagia</taxon>
        <taxon>Cytophagales</taxon>
        <taxon>Rhodocytophagaceae</taxon>
        <taxon>Rhodocytophaga</taxon>
    </lineage>
</organism>
<evidence type="ECO:0000313" key="2">
    <source>
        <dbReference type="Proteomes" id="UP000480178"/>
    </source>
</evidence>
<proteinExistence type="predicted"/>
<gene>
    <name evidence="1" type="ORF">GXP67_20490</name>
</gene>
<dbReference type="SUPFAM" id="SSF48452">
    <property type="entry name" value="TPR-like"/>
    <property type="match status" value="1"/>
</dbReference>
<name>A0A6C0GLE2_9BACT</name>
<accession>A0A6C0GLE2</accession>